<dbReference type="EMBL" id="CP004264">
    <property type="protein sequence ID" value="AHH06060.1"/>
    <property type="molecule type" value="Genomic_DNA"/>
</dbReference>
<evidence type="ECO:0000313" key="2">
    <source>
        <dbReference type="EMBL" id="AHH06060.1"/>
    </source>
</evidence>
<proteinExistence type="predicted"/>
<sequence>MKNIFSDNQHSEKHLSKINSKTTKDISPNKHLNQKKIY</sequence>
<feature type="region of interest" description="Disordered" evidence="1">
    <location>
        <begin position="1"/>
        <end position="38"/>
    </location>
</feature>
<geneLocation type="plasmid" evidence="2">
    <name>unnamed</name>
</geneLocation>
<dbReference type="HOGENOM" id="CLU_3325265_0_0_12"/>
<protein>
    <submittedName>
        <fullName evidence="2">Immunogenic protein p35</fullName>
    </submittedName>
</protein>
<accession>W5SGQ4</accession>
<dbReference type="AlphaFoldDB" id="W5SGQ4"/>
<gene>
    <name evidence="2" type="ORF">BOM_1517</name>
</gene>
<name>W5SGQ4_9SPIR</name>
<reference evidence="2" key="1">
    <citation type="submission" date="2013-02" db="EMBL/GenBank/DDBJ databases">
        <title>Comparative genomics of Borrelia species.</title>
        <authorList>
            <person name="Schwan T.G."/>
            <person name="Raffel S.J."/>
            <person name="Porcella S.F."/>
        </authorList>
    </citation>
    <scope>NUCLEOTIDE SEQUENCE</scope>
    <source>
        <strain evidence="2">FR64b</strain>
        <plasmid evidence="2">unnamed</plasmid>
    </source>
</reference>
<keyword evidence="2" id="KW-0614">Plasmid</keyword>
<organism evidence="2">
    <name type="scientific">Borrelia miyamotoi FR64b</name>
    <dbReference type="NCBI Taxonomy" id="1292392"/>
    <lineage>
        <taxon>Bacteria</taxon>
        <taxon>Pseudomonadati</taxon>
        <taxon>Spirochaetota</taxon>
        <taxon>Spirochaetia</taxon>
        <taxon>Spirochaetales</taxon>
        <taxon>Borreliaceae</taxon>
        <taxon>Borrelia</taxon>
    </lineage>
</organism>
<evidence type="ECO:0000256" key="1">
    <source>
        <dbReference type="SAM" id="MobiDB-lite"/>
    </source>
</evidence>